<sequence length="324" mass="36810">MTLQLDSTGIRTLTMHEEVDTHGRTRPEEVDDIEIPPLMGNTLTEAELQEFYPELAEWPCTTTASEDEGPGASVPPEVPAPLSVAIILEYHCWLPSPQADQDGCRQYRAAHGVQTWTETIGPSRLVTWRGDPRASTWDQIRCDVLEAFITYDTEVADELRSNDRYRDLLWEGTIPDLPEFGRGVPFRICTDVCWGIFTDYIARTTATSKIYLRLFTNRPYGRTAVSDAFRRAMHIRHCPHRNNLIAELERRLHTEATHLDGNSGHIKLKVKWATGGQKFIRMSAAVIHGWARAIVSNPSLVTLDTPPVGREYLWEWVHAHAQLE</sequence>
<proteinExistence type="predicted"/>
<organism evidence="1 2">
    <name type="scientific">Puccinia graminis f. sp. tritici (strain CRL 75-36-700-3 / race SCCL)</name>
    <name type="common">Black stem rust fungus</name>
    <dbReference type="NCBI Taxonomy" id="418459"/>
    <lineage>
        <taxon>Eukaryota</taxon>
        <taxon>Fungi</taxon>
        <taxon>Dikarya</taxon>
        <taxon>Basidiomycota</taxon>
        <taxon>Pucciniomycotina</taxon>
        <taxon>Pucciniomycetes</taxon>
        <taxon>Pucciniales</taxon>
        <taxon>Pucciniaceae</taxon>
        <taxon>Puccinia</taxon>
    </lineage>
</organism>
<dbReference type="OrthoDB" id="10269915at2759"/>
<reference key="1">
    <citation type="submission" date="2007-01" db="EMBL/GenBank/DDBJ databases">
        <title>The Genome Sequence of Puccinia graminis f. sp. tritici Strain CRL 75-36-700-3.</title>
        <authorList>
            <consortium name="The Broad Institute Genome Sequencing Platform"/>
            <person name="Birren B."/>
            <person name="Lander E."/>
            <person name="Galagan J."/>
            <person name="Nusbaum C."/>
            <person name="Devon K."/>
            <person name="Cuomo C."/>
            <person name="Jaffe D."/>
            <person name="Butler J."/>
            <person name="Alvarez P."/>
            <person name="Gnerre S."/>
            <person name="Grabherr M."/>
            <person name="Mauceli E."/>
            <person name="Brockman W."/>
            <person name="Young S."/>
            <person name="LaButti K."/>
            <person name="Sykes S."/>
            <person name="DeCaprio D."/>
            <person name="Crawford M."/>
            <person name="Koehrsen M."/>
            <person name="Engels R."/>
            <person name="Montgomery P."/>
            <person name="Pearson M."/>
            <person name="Howarth C."/>
            <person name="Larson L."/>
            <person name="White J."/>
            <person name="Zeng Q."/>
            <person name="Kodira C."/>
            <person name="Yandava C."/>
            <person name="Alvarado L."/>
            <person name="O'Leary S."/>
            <person name="Szabo L."/>
            <person name="Dean R."/>
            <person name="Schein J."/>
        </authorList>
    </citation>
    <scope>NUCLEOTIDE SEQUENCE</scope>
    <source>
        <strain>CRL 75-36-700-3</strain>
    </source>
</reference>
<dbReference type="HOGENOM" id="CLU_897524_0_0_1"/>
<reference evidence="2" key="2">
    <citation type="journal article" date="2011" name="Proc. Natl. Acad. Sci. U.S.A.">
        <title>Obligate biotrophy features unraveled by the genomic analysis of rust fungi.</title>
        <authorList>
            <person name="Duplessis S."/>
            <person name="Cuomo C.A."/>
            <person name="Lin Y.-C."/>
            <person name="Aerts A."/>
            <person name="Tisserant E."/>
            <person name="Veneault-Fourrey C."/>
            <person name="Joly D.L."/>
            <person name="Hacquard S."/>
            <person name="Amselem J."/>
            <person name="Cantarel B.L."/>
            <person name="Chiu R."/>
            <person name="Coutinho P.M."/>
            <person name="Feau N."/>
            <person name="Field M."/>
            <person name="Frey P."/>
            <person name="Gelhaye E."/>
            <person name="Goldberg J."/>
            <person name="Grabherr M.G."/>
            <person name="Kodira C.D."/>
            <person name="Kohler A."/>
            <person name="Kuees U."/>
            <person name="Lindquist E.A."/>
            <person name="Lucas S.M."/>
            <person name="Mago R."/>
            <person name="Mauceli E."/>
            <person name="Morin E."/>
            <person name="Murat C."/>
            <person name="Pangilinan J.L."/>
            <person name="Park R."/>
            <person name="Pearson M."/>
            <person name="Quesneville H."/>
            <person name="Rouhier N."/>
            <person name="Sakthikumar S."/>
            <person name="Salamov A.A."/>
            <person name="Schmutz J."/>
            <person name="Selles B."/>
            <person name="Shapiro H."/>
            <person name="Tanguay P."/>
            <person name="Tuskan G.A."/>
            <person name="Henrissat B."/>
            <person name="Van de Peer Y."/>
            <person name="Rouze P."/>
            <person name="Ellis J.G."/>
            <person name="Dodds P.N."/>
            <person name="Schein J.E."/>
            <person name="Zhong S."/>
            <person name="Hamelin R.C."/>
            <person name="Grigoriev I.V."/>
            <person name="Szabo L.J."/>
            <person name="Martin F."/>
        </authorList>
    </citation>
    <scope>NUCLEOTIDE SEQUENCE [LARGE SCALE GENOMIC DNA]</scope>
    <source>
        <strain evidence="2">CRL 75-36-700-3 / race SCCL</strain>
    </source>
</reference>
<name>E3L9X2_PUCGT</name>
<dbReference type="AlphaFoldDB" id="E3L9X2"/>
<evidence type="ECO:0000313" key="2">
    <source>
        <dbReference type="Proteomes" id="UP000008783"/>
    </source>
</evidence>
<dbReference type="Proteomes" id="UP000008783">
    <property type="component" value="Unassembled WGS sequence"/>
</dbReference>
<dbReference type="KEGG" id="pgr:PGTG_19302"/>
<dbReference type="STRING" id="418459.E3L9X2"/>
<evidence type="ECO:0000313" key="1">
    <source>
        <dbReference type="EMBL" id="EFP93347.2"/>
    </source>
</evidence>
<dbReference type="RefSeq" id="XP_003337766.2">
    <property type="nucleotide sequence ID" value="XM_003337718.2"/>
</dbReference>
<gene>
    <name evidence="1" type="ORF">PGTG_19302</name>
</gene>
<dbReference type="GeneID" id="10543693"/>
<dbReference type="VEuPathDB" id="FungiDB:PGTG_19302"/>
<dbReference type="EMBL" id="DS178389">
    <property type="protein sequence ID" value="EFP93347.2"/>
    <property type="molecule type" value="Genomic_DNA"/>
</dbReference>
<accession>E3L9X2</accession>
<dbReference type="InParanoid" id="E3L9X2"/>
<keyword evidence="2" id="KW-1185">Reference proteome</keyword>
<protein>
    <submittedName>
        <fullName evidence="1">Uncharacterized protein</fullName>
    </submittedName>
</protein>